<organism evidence="2 3">
    <name type="scientific">Candidatus Andersenbacteria bacterium RIFCSPHIGHO2_12_FULL_45_11</name>
    <dbReference type="NCBI Taxonomy" id="1797281"/>
    <lineage>
        <taxon>Bacteria</taxon>
        <taxon>Candidatus Anderseniibacteriota</taxon>
    </lineage>
</organism>
<dbReference type="PANTHER" id="PTHR43630:SF2">
    <property type="entry name" value="GLYCOSYLTRANSFERASE"/>
    <property type="match status" value="1"/>
</dbReference>
<gene>
    <name evidence="2" type="ORF">A3D99_01525</name>
</gene>
<dbReference type="InterPro" id="IPR029044">
    <property type="entry name" value="Nucleotide-diphossugar_trans"/>
</dbReference>
<evidence type="ECO:0000313" key="3">
    <source>
        <dbReference type="Proteomes" id="UP000177528"/>
    </source>
</evidence>
<dbReference type="Gene3D" id="3.90.550.10">
    <property type="entry name" value="Spore Coat Polysaccharide Biosynthesis Protein SpsA, Chain A"/>
    <property type="match status" value="2"/>
</dbReference>
<feature type="domain" description="Glycosyltransferase 2-like" evidence="1">
    <location>
        <begin position="293"/>
        <end position="419"/>
    </location>
</feature>
<evidence type="ECO:0000313" key="2">
    <source>
        <dbReference type="EMBL" id="OGY33120.1"/>
    </source>
</evidence>
<accession>A0A1G1X0N5</accession>
<evidence type="ECO:0000259" key="1">
    <source>
        <dbReference type="Pfam" id="PF00535"/>
    </source>
</evidence>
<dbReference type="CDD" id="cd00761">
    <property type="entry name" value="Glyco_tranf_GTA_type"/>
    <property type="match status" value="1"/>
</dbReference>
<dbReference type="GO" id="GO:0016757">
    <property type="term" value="F:glycosyltransferase activity"/>
    <property type="evidence" value="ECO:0007669"/>
    <property type="project" value="UniProtKB-KW"/>
</dbReference>
<dbReference type="Pfam" id="PF00535">
    <property type="entry name" value="Glycos_transf_2"/>
    <property type="match status" value="2"/>
</dbReference>
<comment type="caution">
    <text evidence="2">The sequence shown here is derived from an EMBL/GenBank/DDBJ whole genome shotgun (WGS) entry which is preliminary data.</text>
</comment>
<dbReference type="Proteomes" id="UP000177528">
    <property type="component" value="Unassembled WGS sequence"/>
</dbReference>
<dbReference type="InterPro" id="IPR001173">
    <property type="entry name" value="Glyco_trans_2-like"/>
</dbReference>
<protein>
    <recommendedName>
        <fullName evidence="1">Glycosyltransferase 2-like domain-containing protein</fullName>
    </recommendedName>
</protein>
<name>A0A1G1X0N5_9BACT</name>
<dbReference type="PANTHER" id="PTHR43630">
    <property type="entry name" value="POLY-BETA-1,6-N-ACETYL-D-GLUCOSAMINE SYNTHASE"/>
    <property type="match status" value="1"/>
</dbReference>
<dbReference type="AlphaFoldDB" id="A0A1G1X0N5"/>
<sequence length="619" mass="71679">MNPLVSVIIPTKNSARTLRTCIESIRRQSYNHIEIIVVDNESSDTTIDIAQKGGARIAQEQNERSAQRNKGAFVSRGEYIVFIDSDMKLSKSVIQECVEGMEQAPYIQAIVIPEKSFGYGFWAACKTFERSFYTETPWMRAVRFFRTSTYKTMKGFDISMIAGEDFDIHNRIEKMFGTKAIGTISAEILHNEGGLSLHALMRKKFYYGGHIRQYRAKPYNVHAYRKQANIMYRFVLLTSRPRKILLHPVIFLGTVYMKLLEFIAGGIGYITNNQYRKHSADSAVIEGNLPSVSFVTCTLNSERLIEECLQSIVDLDYPKELVEILVIDGGSGDATREIAKRFTDRIIDERTGRPEAATAIGYNAATHEIIVNFPSDNVITDPQWLKRMVRPFMEHKDIVGSYTLRYEYHPEDNPLNRCFALFGAGDSVAYYMNKRDRVAYFEEGYPKSTRARDCGDYYLVEFNEHNVPTLGANGFLIRRNFAQYMSKDPMSFFHIDSVLDLITQGHTKFAVVKNEIWHRTGEEFTNFFKRRIRYIGIYFRDKQARRYHVVDMRTDKWKLVTYVFYSLTFIEPLIEATRGYLKIRDWAWFLHPVMSFLCVPVYSYALGKVLVTRVFSKQV</sequence>
<proteinExistence type="predicted"/>
<dbReference type="EMBL" id="MHHR01000033">
    <property type="protein sequence ID" value="OGY33120.1"/>
    <property type="molecule type" value="Genomic_DNA"/>
</dbReference>
<feature type="domain" description="Glycosyltransferase 2-like" evidence="1">
    <location>
        <begin position="6"/>
        <end position="119"/>
    </location>
</feature>
<dbReference type="SUPFAM" id="SSF53448">
    <property type="entry name" value="Nucleotide-diphospho-sugar transferases"/>
    <property type="match status" value="2"/>
</dbReference>
<reference evidence="2 3" key="1">
    <citation type="journal article" date="2016" name="Nat. Commun.">
        <title>Thousands of microbial genomes shed light on interconnected biogeochemical processes in an aquifer system.</title>
        <authorList>
            <person name="Anantharaman K."/>
            <person name="Brown C.T."/>
            <person name="Hug L.A."/>
            <person name="Sharon I."/>
            <person name="Castelle C.J."/>
            <person name="Probst A.J."/>
            <person name="Thomas B.C."/>
            <person name="Singh A."/>
            <person name="Wilkins M.J."/>
            <person name="Karaoz U."/>
            <person name="Brodie E.L."/>
            <person name="Williams K.H."/>
            <person name="Hubbard S.S."/>
            <person name="Banfield J.F."/>
        </authorList>
    </citation>
    <scope>NUCLEOTIDE SEQUENCE [LARGE SCALE GENOMIC DNA]</scope>
</reference>